<name>A0A7D4C1Y1_9BACT</name>
<protein>
    <recommendedName>
        <fullName evidence="4">Peptidylprolyl isomerase</fullName>
    </recommendedName>
</protein>
<evidence type="ECO:0000313" key="3">
    <source>
        <dbReference type="Proteomes" id="UP000500961"/>
    </source>
</evidence>
<gene>
    <name evidence="2" type="ORF">FHG85_12370</name>
</gene>
<proteinExistence type="predicted"/>
<keyword evidence="1" id="KW-0732">Signal</keyword>
<feature type="signal peptide" evidence="1">
    <location>
        <begin position="1"/>
        <end position="19"/>
    </location>
</feature>
<organism evidence="2 3">
    <name type="scientific">Tenuifilum thalassicum</name>
    <dbReference type="NCBI Taxonomy" id="2590900"/>
    <lineage>
        <taxon>Bacteria</taxon>
        <taxon>Pseudomonadati</taxon>
        <taxon>Bacteroidota</taxon>
        <taxon>Bacteroidia</taxon>
        <taxon>Bacteroidales</taxon>
        <taxon>Tenuifilaceae</taxon>
        <taxon>Tenuifilum</taxon>
    </lineage>
</organism>
<dbReference type="Proteomes" id="UP000500961">
    <property type="component" value="Chromosome"/>
</dbReference>
<dbReference type="KEGG" id="ttz:FHG85_12370"/>
<evidence type="ECO:0000313" key="2">
    <source>
        <dbReference type="EMBL" id="QKG81024.1"/>
    </source>
</evidence>
<dbReference type="EMBL" id="CP041345">
    <property type="protein sequence ID" value="QKG81024.1"/>
    <property type="molecule type" value="Genomic_DNA"/>
</dbReference>
<accession>A0A7D4C1Y1</accession>
<evidence type="ECO:0008006" key="4">
    <source>
        <dbReference type="Google" id="ProtNLM"/>
    </source>
</evidence>
<dbReference type="AlphaFoldDB" id="A0A7D4C1Y1"/>
<dbReference type="RefSeq" id="WP_173076371.1">
    <property type="nucleotide sequence ID" value="NZ_CP041345.1"/>
</dbReference>
<evidence type="ECO:0000256" key="1">
    <source>
        <dbReference type="SAM" id="SignalP"/>
    </source>
</evidence>
<sequence>MKRFLLLTFLVNLCLVSIAQNNTSSNNEVILVNAILDSVAFYDIKLDYNKQLSLPDSVKAKMLLALGKQLPNKFIYDMKKRFEKDQDLVITIKN</sequence>
<reference evidence="2 3" key="1">
    <citation type="submission" date="2019-07" db="EMBL/GenBank/DDBJ databases">
        <title>Thalassofilum flectens gen. nov., sp. nov., a novel moderate thermophilic anaerobe from a shallow sea hot spring in Kunashir Island (Russia), representing a new family in the order Bacteroidales, and proposal of Thalassofilacea fam. nov.</title>
        <authorList>
            <person name="Kochetkova T.V."/>
            <person name="Podosokorskaya O.A."/>
            <person name="Novikov A."/>
            <person name="Elcheninov A.G."/>
            <person name="Toshchakov S.V."/>
            <person name="Kublanov I.V."/>
        </authorList>
    </citation>
    <scope>NUCLEOTIDE SEQUENCE [LARGE SCALE GENOMIC DNA]</scope>
    <source>
        <strain evidence="2 3">38-H</strain>
    </source>
</reference>
<feature type="chain" id="PRO_5029746478" description="Peptidylprolyl isomerase" evidence="1">
    <location>
        <begin position="20"/>
        <end position="94"/>
    </location>
</feature>
<keyword evidence="3" id="KW-1185">Reference proteome</keyword>